<dbReference type="OrthoDB" id="566238at2759"/>
<reference evidence="2 3" key="1">
    <citation type="journal article" date="2007" name="Nature">
        <title>Evolution of genes and genomes on the Drosophila phylogeny.</title>
        <authorList>
            <consortium name="Drosophila 12 Genomes Consortium"/>
            <person name="Clark A.G."/>
            <person name="Eisen M.B."/>
            <person name="Smith D.R."/>
            <person name="Bergman C.M."/>
            <person name="Oliver B."/>
            <person name="Markow T.A."/>
            <person name="Kaufman T.C."/>
            <person name="Kellis M."/>
            <person name="Gelbart W."/>
            <person name="Iyer V.N."/>
            <person name="Pollard D.A."/>
            <person name="Sackton T.B."/>
            <person name="Larracuente A.M."/>
            <person name="Singh N.D."/>
            <person name="Abad J.P."/>
            <person name="Abt D.N."/>
            <person name="Adryan B."/>
            <person name="Aguade M."/>
            <person name="Akashi H."/>
            <person name="Anderson W.W."/>
            <person name="Aquadro C.F."/>
            <person name="Ardell D.H."/>
            <person name="Arguello R."/>
            <person name="Artieri C.G."/>
            <person name="Barbash D.A."/>
            <person name="Barker D."/>
            <person name="Barsanti P."/>
            <person name="Batterham P."/>
            <person name="Batzoglou S."/>
            <person name="Begun D."/>
            <person name="Bhutkar A."/>
            <person name="Blanco E."/>
            <person name="Bosak S.A."/>
            <person name="Bradley R.K."/>
            <person name="Brand A.D."/>
            <person name="Brent M.R."/>
            <person name="Brooks A.N."/>
            <person name="Brown R.H."/>
            <person name="Butlin R.K."/>
            <person name="Caggese C."/>
            <person name="Calvi B.R."/>
            <person name="Bernardo de Carvalho A."/>
            <person name="Caspi A."/>
            <person name="Castrezana S."/>
            <person name="Celniker S.E."/>
            <person name="Chang J.L."/>
            <person name="Chapple C."/>
            <person name="Chatterji S."/>
            <person name="Chinwalla A."/>
            <person name="Civetta A."/>
            <person name="Clifton S.W."/>
            <person name="Comeron J.M."/>
            <person name="Costello J.C."/>
            <person name="Coyne J.A."/>
            <person name="Daub J."/>
            <person name="David R.G."/>
            <person name="Delcher A.L."/>
            <person name="Delehaunty K."/>
            <person name="Do C.B."/>
            <person name="Ebling H."/>
            <person name="Edwards K."/>
            <person name="Eickbush T."/>
            <person name="Evans J.D."/>
            <person name="Filipski A."/>
            <person name="Findeiss S."/>
            <person name="Freyhult E."/>
            <person name="Fulton L."/>
            <person name="Fulton R."/>
            <person name="Garcia A.C."/>
            <person name="Gardiner A."/>
            <person name="Garfield D.A."/>
            <person name="Garvin B.E."/>
            <person name="Gibson G."/>
            <person name="Gilbert D."/>
            <person name="Gnerre S."/>
            <person name="Godfrey J."/>
            <person name="Good R."/>
            <person name="Gotea V."/>
            <person name="Gravely B."/>
            <person name="Greenberg A.J."/>
            <person name="Griffiths-Jones S."/>
            <person name="Gross S."/>
            <person name="Guigo R."/>
            <person name="Gustafson E.A."/>
            <person name="Haerty W."/>
            <person name="Hahn M.W."/>
            <person name="Halligan D.L."/>
            <person name="Halpern A.L."/>
            <person name="Halter G.M."/>
            <person name="Han M.V."/>
            <person name="Heger A."/>
            <person name="Hillier L."/>
            <person name="Hinrichs A.S."/>
            <person name="Holmes I."/>
            <person name="Hoskins R.A."/>
            <person name="Hubisz M.J."/>
            <person name="Hultmark D."/>
            <person name="Huntley M.A."/>
            <person name="Jaffe D.B."/>
            <person name="Jagadeeshan S."/>
            <person name="Jeck W.R."/>
            <person name="Johnson J."/>
            <person name="Jones C.D."/>
            <person name="Jordan W.C."/>
            <person name="Karpen G.H."/>
            <person name="Kataoka E."/>
            <person name="Keightley P.D."/>
            <person name="Kheradpour P."/>
            <person name="Kirkness E.F."/>
            <person name="Koerich L.B."/>
            <person name="Kristiansen K."/>
            <person name="Kudrna D."/>
            <person name="Kulathinal R.J."/>
            <person name="Kumar S."/>
            <person name="Kwok R."/>
            <person name="Lander E."/>
            <person name="Langley C.H."/>
            <person name="Lapoint R."/>
            <person name="Lazzaro B.P."/>
            <person name="Lee S.J."/>
            <person name="Levesque L."/>
            <person name="Li R."/>
            <person name="Lin C.F."/>
            <person name="Lin M.F."/>
            <person name="Lindblad-Toh K."/>
            <person name="Llopart A."/>
            <person name="Long M."/>
            <person name="Low L."/>
            <person name="Lozovsky E."/>
            <person name="Lu J."/>
            <person name="Luo M."/>
            <person name="Machado C.A."/>
            <person name="Makalowski W."/>
            <person name="Marzo M."/>
            <person name="Matsuda M."/>
            <person name="Matzkin L."/>
            <person name="McAllister B."/>
            <person name="McBride C.S."/>
            <person name="McKernan B."/>
            <person name="McKernan K."/>
            <person name="Mendez-Lago M."/>
            <person name="Minx P."/>
            <person name="Mollenhauer M.U."/>
            <person name="Montooth K."/>
            <person name="Mount S.M."/>
            <person name="Mu X."/>
            <person name="Myers E."/>
            <person name="Negre B."/>
            <person name="Newfeld S."/>
            <person name="Nielsen R."/>
            <person name="Noor M.A."/>
            <person name="O'Grady P."/>
            <person name="Pachter L."/>
            <person name="Papaceit M."/>
            <person name="Parisi M.J."/>
            <person name="Parisi M."/>
            <person name="Parts L."/>
            <person name="Pedersen J.S."/>
            <person name="Pesole G."/>
            <person name="Phillippy A.M."/>
            <person name="Ponting C.P."/>
            <person name="Pop M."/>
            <person name="Porcelli D."/>
            <person name="Powell J.R."/>
            <person name="Prohaska S."/>
            <person name="Pruitt K."/>
            <person name="Puig M."/>
            <person name="Quesneville H."/>
            <person name="Ram K.R."/>
            <person name="Rand D."/>
            <person name="Rasmussen M.D."/>
            <person name="Reed L.K."/>
            <person name="Reenan R."/>
            <person name="Reily A."/>
            <person name="Remington K.A."/>
            <person name="Rieger T.T."/>
            <person name="Ritchie M.G."/>
            <person name="Robin C."/>
            <person name="Rogers Y.H."/>
            <person name="Rohde C."/>
            <person name="Rozas J."/>
            <person name="Rubenfield M.J."/>
            <person name="Ruiz A."/>
            <person name="Russo S."/>
            <person name="Salzberg S.L."/>
            <person name="Sanchez-Gracia A."/>
            <person name="Saranga D.J."/>
            <person name="Sato H."/>
            <person name="Schaeffer S.W."/>
            <person name="Schatz M.C."/>
            <person name="Schlenke T."/>
            <person name="Schwartz R."/>
            <person name="Segarra C."/>
            <person name="Singh R.S."/>
            <person name="Sirot L."/>
            <person name="Sirota M."/>
            <person name="Sisneros N.B."/>
            <person name="Smith C.D."/>
            <person name="Smith T.F."/>
            <person name="Spieth J."/>
            <person name="Stage D.E."/>
            <person name="Stark A."/>
            <person name="Stephan W."/>
            <person name="Strausberg R.L."/>
            <person name="Strempel S."/>
            <person name="Sturgill D."/>
            <person name="Sutton G."/>
            <person name="Sutton G.G."/>
            <person name="Tao W."/>
            <person name="Teichmann S."/>
            <person name="Tobari Y.N."/>
            <person name="Tomimura Y."/>
            <person name="Tsolas J.M."/>
            <person name="Valente V.L."/>
            <person name="Venter E."/>
            <person name="Venter J.C."/>
            <person name="Vicario S."/>
            <person name="Vieira F.G."/>
            <person name="Vilella A.J."/>
            <person name="Villasante A."/>
            <person name="Walenz B."/>
            <person name="Wang J."/>
            <person name="Wasserman M."/>
            <person name="Watts T."/>
            <person name="Wilson D."/>
            <person name="Wilson R.K."/>
            <person name="Wing R.A."/>
            <person name="Wolfner M.F."/>
            <person name="Wong A."/>
            <person name="Wong G.K."/>
            <person name="Wu C.I."/>
            <person name="Wu G."/>
            <person name="Yamamoto D."/>
            <person name="Yang H.P."/>
            <person name="Yang S.P."/>
            <person name="Yorke J.A."/>
            <person name="Yoshida K."/>
            <person name="Zdobnov E."/>
            <person name="Zhang P."/>
            <person name="Zhang Y."/>
            <person name="Zimin A.V."/>
            <person name="Baldwin J."/>
            <person name="Abdouelleil A."/>
            <person name="Abdulkadir J."/>
            <person name="Abebe A."/>
            <person name="Abera B."/>
            <person name="Abreu J."/>
            <person name="Acer S.C."/>
            <person name="Aftuck L."/>
            <person name="Alexander A."/>
            <person name="An P."/>
            <person name="Anderson E."/>
            <person name="Anderson S."/>
            <person name="Arachi H."/>
            <person name="Azer M."/>
            <person name="Bachantsang P."/>
            <person name="Barry A."/>
            <person name="Bayul T."/>
            <person name="Berlin A."/>
            <person name="Bessette D."/>
            <person name="Bloom T."/>
            <person name="Blye J."/>
            <person name="Boguslavskiy L."/>
            <person name="Bonnet C."/>
            <person name="Boukhgalter B."/>
            <person name="Bourzgui I."/>
            <person name="Brown A."/>
            <person name="Cahill P."/>
            <person name="Channer S."/>
            <person name="Cheshatsang Y."/>
            <person name="Chuda L."/>
            <person name="Citroen M."/>
            <person name="Collymore A."/>
            <person name="Cooke P."/>
            <person name="Costello M."/>
            <person name="D'Aco K."/>
            <person name="Daza R."/>
            <person name="De Haan G."/>
            <person name="DeGray S."/>
            <person name="DeMaso C."/>
            <person name="Dhargay N."/>
            <person name="Dooley K."/>
            <person name="Dooley E."/>
            <person name="Doricent M."/>
            <person name="Dorje P."/>
            <person name="Dorjee K."/>
            <person name="Dupes A."/>
            <person name="Elong R."/>
            <person name="Falk J."/>
            <person name="Farina A."/>
            <person name="Faro S."/>
            <person name="Ferguson D."/>
            <person name="Fisher S."/>
            <person name="Foley C.D."/>
            <person name="Franke A."/>
            <person name="Friedrich D."/>
            <person name="Gadbois L."/>
            <person name="Gearin G."/>
            <person name="Gearin C.R."/>
            <person name="Giannoukos G."/>
            <person name="Goode T."/>
            <person name="Graham J."/>
            <person name="Grandbois E."/>
            <person name="Grewal S."/>
            <person name="Gyaltsen K."/>
            <person name="Hafez N."/>
            <person name="Hagos B."/>
            <person name="Hall J."/>
            <person name="Henson C."/>
            <person name="Hollinger A."/>
            <person name="Honan T."/>
            <person name="Huard M.D."/>
            <person name="Hughes L."/>
            <person name="Hurhula B."/>
            <person name="Husby M.E."/>
            <person name="Kamat A."/>
            <person name="Kanga B."/>
            <person name="Kashin S."/>
            <person name="Khazanovich D."/>
            <person name="Kisner P."/>
            <person name="Lance K."/>
            <person name="Lara M."/>
            <person name="Lee W."/>
            <person name="Lennon N."/>
            <person name="Letendre F."/>
            <person name="LeVine R."/>
            <person name="Lipovsky A."/>
            <person name="Liu X."/>
            <person name="Liu J."/>
            <person name="Liu S."/>
            <person name="Lokyitsang T."/>
            <person name="Lokyitsang Y."/>
            <person name="Lubonja R."/>
            <person name="Lui A."/>
            <person name="MacDonald P."/>
            <person name="Magnisalis V."/>
            <person name="Maru K."/>
            <person name="Matthews C."/>
            <person name="McCusker W."/>
            <person name="McDonough S."/>
            <person name="Mehta T."/>
            <person name="Meldrim J."/>
            <person name="Meneus L."/>
            <person name="Mihai O."/>
            <person name="Mihalev A."/>
            <person name="Mihova T."/>
            <person name="Mittelman R."/>
            <person name="Mlenga V."/>
            <person name="Montmayeur A."/>
            <person name="Mulrain L."/>
            <person name="Navidi A."/>
            <person name="Naylor J."/>
            <person name="Negash T."/>
            <person name="Nguyen T."/>
            <person name="Nguyen N."/>
            <person name="Nicol R."/>
            <person name="Norbu C."/>
            <person name="Norbu N."/>
            <person name="Novod N."/>
            <person name="O'Neill B."/>
            <person name="Osman S."/>
            <person name="Markiewicz E."/>
            <person name="Oyono O.L."/>
            <person name="Patti C."/>
            <person name="Phunkhang P."/>
            <person name="Pierre F."/>
            <person name="Priest M."/>
            <person name="Raghuraman S."/>
            <person name="Rege F."/>
            <person name="Reyes R."/>
            <person name="Rise C."/>
            <person name="Rogov P."/>
            <person name="Ross K."/>
            <person name="Ryan E."/>
            <person name="Settipalli S."/>
            <person name="Shea T."/>
            <person name="Sherpa N."/>
            <person name="Shi L."/>
            <person name="Shih D."/>
            <person name="Sparrow T."/>
            <person name="Spaulding J."/>
            <person name="Stalker J."/>
            <person name="Stange-Thomann N."/>
            <person name="Stavropoulos S."/>
            <person name="Stone C."/>
            <person name="Strader C."/>
            <person name="Tesfaye S."/>
            <person name="Thomson T."/>
            <person name="Thoulutsang Y."/>
            <person name="Thoulutsang D."/>
            <person name="Topham K."/>
            <person name="Topping I."/>
            <person name="Tsamla T."/>
            <person name="Vassiliev H."/>
            <person name="Vo A."/>
            <person name="Wangchuk T."/>
            <person name="Wangdi T."/>
            <person name="Weiand M."/>
            <person name="Wilkinson J."/>
            <person name="Wilson A."/>
            <person name="Yadav S."/>
            <person name="Young G."/>
            <person name="Yu Q."/>
            <person name="Zembek L."/>
            <person name="Zhong D."/>
            <person name="Zimmer A."/>
            <person name="Zwirko Z."/>
            <person name="Jaffe D.B."/>
            <person name="Alvarez P."/>
            <person name="Brockman W."/>
            <person name="Butler J."/>
            <person name="Chin C."/>
            <person name="Gnerre S."/>
            <person name="Grabherr M."/>
            <person name="Kleber M."/>
            <person name="Mauceli E."/>
            <person name="MacCallum I."/>
        </authorList>
    </citation>
    <scope>NUCLEOTIDE SEQUENCE [LARGE SCALE GENOMIC DNA]</scope>
    <source>
        <strain evidence="3">Tai18E2 / Tucson 14021-0261.01</strain>
    </source>
</reference>
<gene>
    <name evidence="2" type="primary">Dyak\Hsp67Bb</name>
    <name evidence="2" type="synonym">CG4456</name>
    <name evidence="2" type="synonym">Dyak\GE20829</name>
    <name evidence="2" type="synonym">dyak_GLEANR_4643</name>
    <name evidence="2" type="synonym">GE20829</name>
    <name evidence="2" type="synonym">Hsp67Bb</name>
    <name evidence="2" type="ORF">Dyak_GE20829</name>
</gene>
<protein>
    <submittedName>
        <fullName evidence="2">Hsp67Bb</fullName>
    </submittedName>
</protein>
<dbReference type="Proteomes" id="UP000002282">
    <property type="component" value="Chromosome 3L"/>
</dbReference>
<dbReference type="EMBL" id="CM000159">
    <property type="protein sequence ID" value="EDW93040.2"/>
    <property type="molecule type" value="Genomic_DNA"/>
</dbReference>
<dbReference type="PROSITE" id="PS50206">
    <property type="entry name" value="RHODANESE_3"/>
    <property type="match status" value="1"/>
</dbReference>
<reference evidence="2 3" key="2">
    <citation type="journal article" date="2007" name="PLoS Biol.">
        <title>Principles of genome evolution in the Drosophila melanogaster species group.</title>
        <authorList>
            <person name="Ranz J.M."/>
            <person name="Maurin D."/>
            <person name="Chan Y.S."/>
            <person name="von Grotthuss M."/>
            <person name="Hillier L.W."/>
            <person name="Roote J."/>
            <person name="Ashburner M."/>
            <person name="Bergman C.M."/>
        </authorList>
    </citation>
    <scope>NUCLEOTIDE SEQUENCE [LARGE SCALE GENOMIC DNA]</scope>
    <source>
        <strain evidence="3">Tai18E2 / Tucson 14021-0261.01</strain>
    </source>
</reference>
<evidence type="ECO:0000313" key="2">
    <source>
        <dbReference type="EMBL" id="EDW93040.2"/>
    </source>
</evidence>
<dbReference type="InterPro" id="IPR036873">
    <property type="entry name" value="Rhodanese-like_dom_sf"/>
</dbReference>
<dbReference type="InterPro" id="IPR001763">
    <property type="entry name" value="Rhodanese-like_dom"/>
</dbReference>
<evidence type="ECO:0000259" key="1">
    <source>
        <dbReference type="PROSITE" id="PS50206"/>
    </source>
</evidence>
<dbReference type="Pfam" id="PF00581">
    <property type="entry name" value="Rhodanese"/>
    <property type="match status" value="1"/>
</dbReference>
<dbReference type="SUPFAM" id="SSF52821">
    <property type="entry name" value="Rhodanese/Cell cycle control phosphatase"/>
    <property type="match status" value="1"/>
</dbReference>
<keyword evidence="3" id="KW-1185">Reference proteome</keyword>
<evidence type="ECO:0000313" key="3">
    <source>
        <dbReference type="Proteomes" id="UP000002282"/>
    </source>
</evidence>
<feature type="domain" description="Rhodanese" evidence="1">
    <location>
        <begin position="40"/>
        <end position="138"/>
    </location>
</feature>
<sequence>MDLLGPAGKSVVVQLANRLKFVLRPINTMATYEQVKDVPNHPDVYLIDVRRKEELQQTGVIPASINIPLDELDKALNLDAAAFKNKYGRTKPEKQSRIIFSCRSGNRVLEAEKIAKSQGYINVLIYKGSWNEWAQKEGL</sequence>
<proteinExistence type="predicted"/>
<dbReference type="SMART" id="SM00450">
    <property type="entry name" value="RHOD"/>
    <property type="match status" value="1"/>
</dbReference>
<accession>B4PEY5</accession>
<name>B4PEY5_DROYA</name>
<dbReference type="Gene3D" id="3.40.250.10">
    <property type="entry name" value="Rhodanese-like domain"/>
    <property type="match status" value="1"/>
</dbReference>
<dbReference type="KEGG" id="dya:Dyak_GE20829"/>
<dbReference type="PANTHER" id="PTHR44086">
    <property type="entry name" value="THIOSULFATE SULFURTRANSFERASE RDL2, MITOCHONDRIAL-RELATED"/>
    <property type="match status" value="1"/>
</dbReference>
<dbReference type="PANTHER" id="PTHR44086:SF10">
    <property type="entry name" value="THIOSULFATE SULFURTRANSFERASE_RHODANESE-LIKE DOMAIN-CONTAINING PROTEIN 3"/>
    <property type="match status" value="1"/>
</dbReference>
<dbReference type="AlphaFoldDB" id="B4PEY5"/>
<dbReference type="HOGENOM" id="CLU_089574_0_2_1"/>
<dbReference type="eggNOG" id="KOG1530">
    <property type="taxonomic scope" value="Eukaryota"/>
</dbReference>
<organism evidence="2 3">
    <name type="scientific">Drosophila yakuba</name>
    <name type="common">Fruit fly</name>
    <dbReference type="NCBI Taxonomy" id="7245"/>
    <lineage>
        <taxon>Eukaryota</taxon>
        <taxon>Metazoa</taxon>
        <taxon>Ecdysozoa</taxon>
        <taxon>Arthropoda</taxon>
        <taxon>Hexapoda</taxon>
        <taxon>Insecta</taxon>
        <taxon>Pterygota</taxon>
        <taxon>Neoptera</taxon>
        <taxon>Endopterygota</taxon>
        <taxon>Diptera</taxon>
        <taxon>Brachycera</taxon>
        <taxon>Muscomorpha</taxon>
        <taxon>Ephydroidea</taxon>
        <taxon>Drosophilidae</taxon>
        <taxon>Drosophila</taxon>
        <taxon>Sophophora</taxon>
    </lineage>
</organism>
<dbReference type="CDD" id="cd01519">
    <property type="entry name" value="RHOD_HSP67B2"/>
    <property type="match status" value="1"/>
</dbReference>